<organism evidence="5 6">
    <name type="scientific">Phtheirospermum japonicum</name>
    <dbReference type="NCBI Taxonomy" id="374723"/>
    <lineage>
        <taxon>Eukaryota</taxon>
        <taxon>Viridiplantae</taxon>
        <taxon>Streptophyta</taxon>
        <taxon>Embryophyta</taxon>
        <taxon>Tracheophyta</taxon>
        <taxon>Spermatophyta</taxon>
        <taxon>Magnoliopsida</taxon>
        <taxon>eudicotyledons</taxon>
        <taxon>Gunneridae</taxon>
        <taxon>Pentapetalae</taxon>
        <taxon>asterids</taxon>
        <taxon>lamiids</taxon>
        <taxon>Lamiales</taxon>
        <taxon>Orobanchaceae</taxon>
        <taxon>Orobanchaceae incertae sedis</taxon>
        <taxon>Phtheirospermum</taxon>
    </lineage>
</organism>
<dbReference type="EMBL" id="BMAC01000579">
    <property type="protein sequence ID" value="GFP99531.1"/>
    <property type="molecule type" value="Genomic_DNA"/>
</dbReference>
<comment type="subunit">
    <text evidence="4">Component of the Mediator complex.</text>
</comment>
<keyword evidence="4" id="KW-0804">Transcription</keyword>
<dbReference type="GO" id="GO:0016592">
    <property type="term" value="C:mediator complex"/>
    <property type="evidence" value="ECO:0007669"/>
    <property type="project" value="InterPro"/>
</dbReference>
<dbReference type="PANTHER" id="PTHR22890">
    <property type="entry name" value="MEDIATOR OF RNA POLYMERASE II TRANSCRIPTION SUBUNIT 11"/>
    <property type="match status" value="1"/>
</dbReference>
<dbReference type="Proteomes" id="UP000653305">
    <property type="component" value="Unassembled WGS sequence"/>
</dbReference>
<dbReference type="AlphaFoldDB" id="A0A830CZK7"/>
<dbReference type="Pfam" id="PF10280">
    <property type="entry name" value="Med11"/>
    <property type="match status" value="1"/>
</dbReference>
<keyword evidence="6" id="KW-1185">Reference proteome</keyword>
<evidence type="ECO:0000313" key="6">
    <source>
        <dbReference type="Proteomes" id="UP000653305"/>
    </source>
</evidence>
<name>A0A830CZK7_9LAMI</name>
<dbReference type="GO" id="GO:0006357">
    <property type="term" value="P:regulation of transcription by RNA polymerase II"/>
    <property type="evidence" value="ECO:0007669"/>
    <property type="project" value="InterPro"/>
</dbReference>
<gene>
    <name evidence="4" type="primary">MED11</name>
    <name evidence="5" type="ORF">PHJA_002097200</name>
</gene>
<comment type="caution">
    <text evidence="5">The sequence shown here is derived from an EMBL/GenBank/DDBJ whole genome shotgun (WGS) entry which is preliminary data.</text>
</comment>
<evidence type="ECO:0000256" key="3">
    <source>
        <dbReference type="ARBA" id="ARBA00023242"/>
    </source>
</evidence>
<proteinExistence type="inferred from homology"/>
<evidence type="ECO:0000313" key="5">
    <source>
        <dbReference type="EMBL" id="GFP99531.1"/>
    </source>
</evidence>
<sequence length="81" mass="9201">MDPQSHATSLQRLQNVEKRIVTVLELAGAVMEEMTNPSPPRKELVNNYCSEIMQSVKDIQATLRDKIRSACEYRPNQLAVD</sequence>
<keyword evidence="4" id="KW-0010">Activator</keyword>
<reference evidence="5" key="1">
    <citation type="submission" date="2020-07" db="EMBL/GenBank/DDBJ databases">
        <title>Ethylene signaling mediates host invasion by parasitic plants.</title>
        <authorList>
            <person name="Yoshida S."/>
        </authorList>
    </citation>
    <scope>NUCLEOTIDE SEQUENCE</scope>
    <source>
        <strain evidence="5">Okayama</strain>
    </source>
</reference>
<keyword evidence="3 4" id="KW-0539">Nucleus</keyword>
<evidence type="ECO:0000256" key="1">
    <source>
        <dbReference type="ARBA" id="ARBA00004123"/>
    </source>
</evidence>
<dbReference type="Gene3D" id="1.10.287.3490">
    <property type="match status" value="1"/>
</dbReference>
<keyword evidence="4" id="KW-0805">Transcription regulation</keyword>
<dbReference type="OrthoDB" id="5418434at2759"/>
<comment type="similarity">
    <text evidence="2 4">Belongs to the Mediator complex subunit 11 family.</text>
</comment>
<evidence type="ECO:0000256" key="2">
    <source>
        <dbReference type="ARBA" id="ARBA00008186"/>
    </source>
</evidence>
<accession>A0A830CZK7</accession>
<evidence type="ECO:0000256" key="4">
    <source>
        <dbReference type="RuleBase" id="RU364147"/>
    </source>
</evidence>
<comment type="subcellular location">
    <subcellularLocation>
        <location evidence="1 4">Nucleus</location>
    </subcellularLocation>
</comment>
<protein>
    <recommendedName>
        <fullName evidence="4">Mediator of RNA polymerase II transcription subunit 11</fullName>
    </recommendedName>
    <alternativeName>
        <fullName evidence="4">Mediator complex subunit 11</fullName>
    </alternativeName>
</protein>
<dbReference type="GO" id="GO:0003712">
    <property type="term" value="F:transcription coregulator activity"/>
    <property type="evidence" value="ECO:0007669"/>
    <property type="project" value="InterPro"/>
</dbReference>
<comment type="function">
    <text evidence="4">Component of the Mediator complex, a coactivator involved in the regulated transcription of nearly all RNA polymerase II-dependent genes. Mediator functions as a bridge to convey information from gene-specific regulatory proteins to the basal RNA polymerase II transcription machinery. Mediator is recruited to promoters by direct interactions with regulatory proteins and serves as a scaffold for the assembly of a functional pre-initiation complex with RNA polymerase II and the general transcription factors.</text>
</comment>
<dbReference type="InterPro" id="IPR019404">
    <property type="entry name" value="Mediator_Med11"/>
</dbReference>